<dbReference type="SUPFAM" id="SSF53756">
    <property type="entry name" value="UDP-Glycosyltransferase/glycogen phosphorylase"/>
    <property type="match status" value="1"/>
</dbReference>
<proteinExistence type="predicted"/>
<sequence length="294" mass="34578">MNIGIGLKRTAYTPEAYAYKRYLSSKGFKVQLEYEEELDLNNDINIYIMGLRPFWKNYQGKAFEIHEYQSLSTAPLGIVKDLMKKSINKIPKGRIFLNEIVHSGVNFQDKIPYIYRDMGVDRELFQNQRNNTIYDIVYSGSIVGRIGLIEEILRLAKIGFNILVIGEVHKLILEQFIVYKNVNFIGRVERNELPELYAQCKAGLNFTPNIYPFNVQTSTKTLEYLASGLTLISNKYQWIDIFSKRENIEYINTEKLLELNDLRIINYKNDFKKFEWNNVLEKSNLYEFIKEIKN</sequence>
<evidence type="ECO:0000313" key="3">
    <source>
        <dbReference type="Proteomes" id="UP000308001"/>
    </source>
</evidence>
<name>A0A5R9GYJ2_9BACT</name>
<protein>
    <submittedName>
        <fullName evidence="2">Glycosyltransferase family 4 protein</fullName>
    </submittedName>
</protein>
<evidence type="ECO:0000313" key="2">
    <source>
        <dbReference type="EMBL" id="TLS71844.1"/>
    </source>
</evidence>
<feature type="domain" description="Spore protein YkvP/CgeB glycosyl transferase-like" evidence="1">
    <location>
        <begin position="158"/>
        <end position="253"/>
    </location>
</feature>
<dbReference type="InterPro" id="IPR055259">
    <property type="entry name" value="YkvP/CgeB_Glyco_trans-like"/>
</dbReference>
<dbReference type="Gene3D" id="3.40.50.2000">
    <property type="entry name" value="Glycogen Phosphorylase B"/>
    <property type="match status" value="1"/>
</dbReference>
<accession>A0A5R9GYJ2</accession>
<dbReference type="GO" id="GO:0016740">
    <property type="term" value="F:transferase activity"/>
    <property type="evidence" value="ECO:0007669"/>
    <property type="project" value="UniProtKB-KW"/>
</dbReference>
<dbReference type="EMBL" id="VBUF01000003">
    <property type="protein sequence ID" value="TLS71844.1"/>
    <property type="molecule type" value="Genomic_DNA"/>
</dbReference>
<comment type="caution">
    <text evidence="2">The sequence shown here is derived from an EMBL/GenBank/DDBJ whole genome shotgun (WGS) entry which is preliminary data.</text>
</comment>
<gene>
    <name evidence="2" type="ORF">FE246_05310</name>
</gene>
<reference evidence="2 3" key="1">
    <citation type="submission" date="2019-05" db="EMBL/GenBank/DDBJ databases">
        <title>Arcobacter cibarius and Arcobacter thereius providing challenges in identification an antibiotic susceptibility and Quinolone resistance.</title>
        <authorList>
            <person name="Busch A."/>
            <person name="Hanel I."/>
            <person name="Hotzel H."/>
            <person name="Tomaso H."/>
        </authorList>
    </citation>
    <scope>NUCLEOTIDE SEQUENCE [LARGE SCALE GENOMIC DNA]</scope>
    <source>
        <strain evidence="2 3">17CS1191_2</strain>
    </source>
</reference>
<dbReference type="Proteomes" id="UP000308001">
    <property type="component" value="Unassembled WGS sequence"/>
</dbReference>
<evidence type="ECO:0000259" key="1">
    <source>
        <dbReference type="Pfam" id="PF13524"/>
    </source>
</evidence>
<dbReference type="RefSeq" id="WP_138142857.1">
    <property type="nucleotide sequence ID" value="NZ_VBUF01000003.1"/>
</dbReference>
<keyword evidence="2" id="KW-0808">Transferase</keyword>
<dbReference type="Pfam" id="PF13524">
    <property type="entry name" value="Glyco_trans_1_2"/>
    <property type="match status" value="1"/>
</dbReference>
<organism evidence="2 3">
    <name type="scientific">Aliarcobacter thereius</name>
    <dbReference type="NCBI Taxonomy" id="544718"/>
    <lineage>
        <taxon>Bacteria</taxon>
        <taxon>Pseudomonadati</taxon>
        <taxon>Campylobacterota</taxon>
        <taxon>Epsilonproteobacteria</taxon>
        <taxon>Campylobacterales</taxon>
        <taxon>Arcobacteraceae</taxon>
        <taxon>Aliarcobacter</taxon>
    </lineage>
</organism>
<dbReference type="AlphaFoldDB" id="A0A5R9GYJ2"/>